<keyword evidence="4" id="KW-0804">Transcription</keyword>
<evidence type="ECO:0000256" key="5">
    <source>
        <dbReference type="SAM" id="MobiDB-lite"/>
    </source>
</evidence>
<evidence type="ECO:0000256" key="3">
    <source>
        <dbReference type="ARBA" id="ARBA00023082"/>
    </source>
</evidence>
<dbReference type="Gene3D" id="1.10.1740.10">
    <property type="match status" value="1"/>
</dbReference>
<comment type="similarity">
    <text evidence="1">Belongs to the sigma-70 factor family. ECF subfamily.</text>
</comment>
<dbReference type="GO" id="GO:0006352">
    <property type="term" value="P:DNA-templated transcription initiation"/>
    <property type="evidence" value="ECO:0007669"/>
    <property type="project" value="InterPro"/>
</dbReference>
<dbReference type="InterPro" id="IPR039425">
    <property type="entry name" value="RNA_pol_sigma-70-like"/>
</dbReference>
<feature type="domain" description="RNA polymerase sigma factor 70 region 4 type 2" evidence="7">
    <location>
        <begin position="109"/>
        <end position="159"/>
    </location>
</feature>
<protein>
    <submittedName>
        <fullName evidence="8">RNA polymerase sigma-70 factor, ECF subfamily</fullName>
    </submittedName>
</protein>
<evidence type="ECO:0000313" key="9">
    <source>
        <dbReference type="Proteomes" id="UP000183613"/>
    </source>
</evidence>
<sequence>MPDTNDRLQLYLTHRIALVDYAAPIVGCRAKAEDVVQDAWLRFSQGADSLIPLTQPVGYLYRIVRNLAFDLNRRASLENRHTTHGESLDEHTSNTPSPEQQALHLDELRKLQHALLRLPERTRQAFVLHRLQGLTFQQIGTQLGISVSLAHQLVRDALTYCAEQLSDD</sequence>
<dbReference type="InterPro" id="IPR013325">
    <property type="entry name" value="RNA_pol_sigma_r2"/>
</dbReference>
<gene>
    <name evidence="8" type="ORF">SAMN04489800_0376</name>
</gene>
<dbReference type="InterPro" id="IPR014284">
    <property type="entry name" value="RNA_pol_sigma-70_dom"/>
</dbReference>
<dbReference type="InterPro" id="IPR036388">
    <property type="entry name" value="WH-like_DNA-bd_sf"/>
</dbReference>
<evidence type="ECO:0000256" key="1">
    <source>
        <dbReference type="ARBA" id="ARBA00010641"/>
    </source>
</evidence>
<dbReference type="CDD" id="cd06171">
    <property type="entry name" value="Sigma70_r4"/>
    <property type="match status" value="1"/>
</dbReference>
<dbReference type="EMBL" id="FNUD01000002">
    <property type="protein sequence ID" value="SEE27566.1"/>
    <property type="molecule type" value="Genomic_DNA"/>
</dbReference>
<dbReference type="SUPFAM" id="SSF88659">
    <property type="entry name" value="Sigma3 and sigma4 domains of RNA polymerase sigma factors"/>
    <property type="match status" value="1"/>
</dbReference>
<dbReference type="PATRIC" id="fig|882211.3.peg.2589"/>
<dbReference type="GO" id="GO:0016987">
    <property type="term" value="F:sigma factor activity"/>
    <property type="evidence" value="ECO:0007669"/>
    <property type="project" value="UniProtKB-KW"/>
</dbReference>
<dbReference type="Proteomes" id="UP000183613">
    <property type="component" value="Unassembled WGS sequence"/>
</dbReference>
<keyword evidence="3" id="KW-0731">Sigma factor</keyword>
<dbReference type="PANTHER" id="PTHR43133">
    <property type="entry name" value="RNA POLYMERASE ECF-TYPE SIGMA FACTO"/>
    <property type="match status" value="1"/>
</dbReference>
<feature type="region of interest" description="Disordered" evidence="5">
    <location>
        <begin position="80"/>
        <end position="100"/>
    </location>
</feature>
<evidence type="ECO:0000259" key="7">
    <source>
        <dbReference type="Pfam" id="PF08281"/>
    </source>
</evidence>
<dbReference type="InterPro" id="IPR007627">
    <property type="entry name" value="RNA_pol_sigma70_r2"/>
</dbReference>
<accession>A0A0J6GC52</accession>
<evidence type="ECO:0000313" key="8">
    <source>
        <dbReference type="EMBL" id="SEE27566.1"/>
    </source>
</evidence>
<dbReference type="NCBIfam" id="TIGR02937">
    <property type="entry name" value="sigma70-ECF"/>
    <property type="match status" value="1"/>
</dbReference>
<dbReference type="Pfam" id="PF08281">
    <property type="entry name" value="Sigma70_r4_2"/>
    <property type="match status" value="1"/>
</dbReference>
<proteinExistence type="inferred from homology"/>
<keyword evidence="9" id="KW-1185">Reference proteome</keyword>
<feature type="compositionally biased region" description="Basic and acidic residues" evidence="5">
    <location>
        <begin position="80"/>
        <end position="92"/>
    </location>
</feature>
<dbReference type="GO" id="GO:0003677">
    <property type="term" value="F:DNA binding"/>
    <property type="evidence" value="ECO:0007669"/>
    <property type="project" value="InterPro"/>
</dbReference>
<dbReference type="Pfam" id="PF04542">
    <property type="entry name" value="Sigma70_r2"/>
    <property type="match status" value="1"/>
</dbReference>
<keyword evidence="2" id="KW-0805">Transcription regulation</keyword>
<dbReference type="AlphaFoldDB" id="A0A0J6GC52"/>
<dbReference type="PANTHER" id="PTHR43133:SF63">
    <property type="entry name" value="RNA POLYMERASE SIGMA FACTOR FECI-RELATED"/>
    <property type="match status" value="1"/>
</dbReference>
<dbReference type="InterPro" id="IPR013249">
    <property type="entry name" value="RNA_pol_sigma70_r4_t2"/>
</dbReference>
<dbReference type="Gene3D" id="1.10.10.10">
    <property type="entry name" value="Winged helix-like DNA-binding domain superfamily/Winged helix DNA-binding domain"/>
    <property type="match status" value="1"/>
</dbReference>
<organism evidence="8 9">
    <name type="scientific">Pseudomonas deceptionensis</name>
    <dbReference type="NCBI Taxonomy" id="882211"/>
    <lineage>
        <taxon>Bacteria</taxon>
        <taxon>Pseudomonadati</taxon>
        <taxon>Pseudomonadota</taxon>
        <taxon>Gammaproteobacteria</taxon>
        <taxon>Pseudomonadales</taxon>
        <taxon>Pseudomonadaceae</taxon>
        <taxon>Pseudomonas</taxon>
    </lineage>
</organism>
<dbReference type="OrthoDB" id="9794372at2"/>
<comment type="caution">
    <text evidence="8">The sequence shown here is derived from an EMBL/GenBank/DDBJ whole genome shotgun (WGS) entry which is preliminary data.</text>
</comment>
<dbReference type="InterPro" id="IPR013324">
    <property type="entry name" value="RNA_pol_sigma_r3/r4-like"/>
</dbReference>
<evidence type="ECO:0000256" key="2">
    <source>
        <dbReference type="ARBA" id="ARBA00023015"/>
    </source>
</evidence>
<reference evidence="8" key="1">
    <citation type="submission" date="2016-10" db="EMBL/GenBank/DDBJ databases">
        <authorList>
            <person name="Varghese N."/>
            <person name="Submissions S."/>
        </authorList>
    </citation>
    <scope>NUCLEOTIDE SEQUENCE [LARGE SCALE GENOMIC DNA]</scope>
    <source>
        <strain evidence="8">LMG 25555</strain>
    </source>
</reference>
<name>A0A0J6GC52_PSEDM</name>
<feature type="domain" description="RNA polymerase sigma-70 region 2" evidence="6">
    <location>
        <begin position="10"/>
        <end position="76"/>
    </location>
</feature>
<evidence type="ECO:0000256" key="4">
    <source>
        <dbReference type="ARBA" id="ARBA00023163"/>
    </source>
</evidence>
<dbReference type="RefSeq" id="WP_048360325.1">
    <property type="nucleotide sequence ID" value="NZ_FNUD01000002.1"/>
</dbReference>
<evidence type="ECO:0000259" key="6">
    <source>
        <dbReference type="Pfam" id="PF04542"/>
    </source>
</evidence>
<dbReference type="SUPFAM" id="SSF88946">
    <property type="entry name" value="Sigma2 domain of RNA polymerase sigma factors"/>
    <property type="match status" value="1"/>
</dbReference>